<evidence type="ECO:0000256" key="1">
    <source>
        <dbReference type="ARBA" id="ARBA00006817"/>
    </source>
</evidence>
<dbReference type="InterPro" id="IPR013538">
    <property type="entry name" value="ASHA1/2-like_C"/>
</dbReference>
<protein>
    <submittedName>
        <fullName evidence="3">Activator of HSP90 ATPase</fullName>
    </submittedName>
</protein>
<dbReference type="Proteomes" id="UP001165143">
    <property type="component" value="Unassembled WGS sequence"/>
</dbReference>
<dbReference type="EMBL" id="BSRX01000027">
    <property type="protein sequence ID" value="GLW56447.1"/>
    <property type="molecule type" value="Genomic_DNA"/>
</dbReference>
<sequence>MSETVDILHRIGVTATPEAVYEALTTVEGLAGWWTEDTDGDPAPGGVVRFRFPPGGFDMKVLEARPAEHVRWEVVAGPEEWIGTQVVFELGQEDDCTIVLFRHEGWREPVEFMHHCSTKWAIYLMSLKKLAETGEGEPSPRDVRISNWH</sequence>
<dbReference type="RefSeq" id="WP_234337431.1">
    <property type="nucleotide sequence ID" value="NZ_BSRX01000027.1"/>
</dbReference>
<name>A0A9W6PKF4_9ACTN</name>
<dbReference type="CDD" id="cd07814">
    <property type="entry name" value="SRPBCC_CalC_Aha1-like"/>
    <property type="match status" value="1"/>
</dbReference>
<comment type="caution">
    <text evidence="3">The sequence shown here is derived from an EMBL/GenBank/DDBJ whole genome shotgun (WGS) entry which is preliminary data.</text>
</comment>
<evidence type="ECO:0000313" key="4">
    <source>
        <dbReference type="Proteomes" id="UP001165143"/>
    </source>
</evidence>
<dbReference type="Pfam" id="PF08327">
    <property type="entry name" value="AHSA1"/>
    <property type="match status" value="1"/>
</dbReference>
<dbReference type="InterPro" id="IPR023393">
    <property type="entry name" value="START-like_dom_sf"/>
</dbReference>
<dbReference type="Gene3D" id="3.30.530.20">
    <property type="match status" value="1"/>
</dbReference>
<dbReference type="SUPFAM" id="SSF55961">
    <property type="entry name" value="Bet v1-like"/>
    <property type="match status" value="1"/>
</dbReference>
<evidence type="ECO:0000313" key="3">
    <source>
        <dbReference type="EMBL" id="GLW56447.1"/>
    </source>
</evidence>
<reference evidence="3" key="1">
    <citation type="submission" date="2023-02" db="EMBL/GenBank/DDBJ databases">
        <title>Kitasatospora phosalacinea NBRC 14362.</title>
        <authorList>
            <person name="Ichikawa N."/>
            <person name="Sato H."/>
            <person name="Tonouchi N."/>
        </authorList>
    </citation>
    <scope>NUCLEOTIDE SEQUENCE</scope>
    <source>
        <strain evidence="3">NBRC 14362</strain>
    </source>
</reference>
<comment type="similarity">
    <text evidence="1">Belongs to the AHA1 family.</text>
</comment>
<proteinExistence type="inferred from homology"/>
<evidence type="ECO:0000259" key="2">
    <source>
        <dbReference type="Pfam" id="PF08327"/>
    </source>
</evidence>
<gene>
    <name evidence="3" type="ORF">Kpho01_44580</name>
</gene>
<accession>A0A9W6PKF4</accession>
<feature type="domain" description="Activator of Hsp90 ATPase homologue 1/2-like C-terminal" evidence="2">
    <location>
        <begin position="15"/>
        <end position="132"/>
    </location>
</feature>
<dbReference type="AlphaFoldDB" id="A0A9W6PKF4"/>
<organism evidence="3 4">
    <name type="scientific">Kitasatospora phosalacinea</name>
    <dbReference type="NCBI Taxonomy" id="2065"/>
    <lineage>
        <taxon>Bacteria</taxon>
        <taxon>Bacillati</taxon>
        <taxon>Actinomycetota</taxon>
        <taxon>Actinomycetes</taxon>
        <taxon>Kitasatosporales</taxon>
        <taxon>Streptomycetaceae</taxon>
        <taxon>Kitasatospora</taxon>
    </lineage>
</organism>